<keyword evidence="1" id="KW-0812">Transmembrane</keyword>
<protein>
    <submittedName>
        <fullName evidence="2">Uncharacterized protein</fullName>
    </submittedName>
</protein>
<sequence length="603" mass="67476">ESAVRQYVWNGTWLESRPLAKSRRLSERAARLEEELPEIFAHWGQRRLLRVGIALLACHPVVQIFHVSFHTTSAKRAVIFTAFLSGSLAVSGLFMSASGAALDSTSDLECTIDENVMQFVVIGLVSMLLNALPRMCLDRMGRRSFAPETKANSQWRAWLRNDVLFWLLAAALLSFYLLFICSFLANIAKSEDWKCTVSFATILVGKLCTTPATRVCIQLSCAEATLFLFPDLTARELGLHAHGQAGQASDASQKVVELANRGIRVRHLLDFYEKVLQRDFFDPDRSTTHDVVRHAIIPWSLKVSTTWCDADEVQLELKAVDAQVPQEFGDVAKSLTSSSESESLGAAYATVVNGEPVAALKLVIHGWGNLFRTLLAAVFADALGHTDYDETLELLREQGLKTIRAQLSSLNKMDFPYWICAFSVNQHAGICGQPPETDSIGRSIAACGCETPKHRTGDECETNKFHELVEYMCKFNSEERKAGREMQRLGQVVAVDIGFNLFNRLWCVAELSHAEKLHLPQALKLHSCSSKERCFEKLHHLDVQAAEVTYEEDREVVLEKIGDSELFNEELKGLMFNQLDGFLFSERGKLNLEELVSRVVDSL</sequence>
<evidence type="ECO:0000256" key="1">
    <source>
        <dbReference type="SAM" id="Phobius"/>
    </source>
</evidence>
<organism evidence="2 3">
    <name type="scientific">Effrenium voratum</name>
    <dbReference type="NCBI Taxonomy" id="2562239"/>
    <lineage>
        <taxon>Eukaryota</taxon>
        <taxon>Sar</taxon>
        <taxon>Alveolata</taxon>
        <taxon>Dinophyceae</taxon>
        <taxon>Suessiales</taxon>
        <taxon>Symbiodiniaceae</taxon>
        <taxon>Effrenium</taxon>
    </lineage>
</organism>
<feature type="non-terminal residue" evidence="2">
    <location>
        <position position="603"/>
    </location>
</feature>
<keyword evidence="1" id="KW-0472">Membrane</keyword>
<dbReference type="AlphaFoldDB" id="A0AA36IYU5"/>
<comment type="caution">
    <text evidence="2">The sequence shown here is derived from an EMBL/GenBank/DDBJ whole genome shotgun (WGS) entry which is preliminary data.</text>
</comment>
<accession>A0AA36IYU5</accession>
<name>A0AA36IYU5_9DINO</name>
<feature type="transmembrane region" description="Helical" evidence="1">
    <location>
        <begin position="163"/>
        <end position="185"/>
    </location>
</feature>
<dbReference type="Proteomes" id="UP001178507">
    <property type="component" value="Unassembled WGS sequence"/>
</dbReference>
<keyword evidence="1" id="KW-1133">Transmembrane helix</keyword>
<gene>
    <name evidence="2" type="ORF">EVOR1521_LOCUS19796</name>
</gene>
<feature type="transmembrane region" description="Helical" evidence="1">
    <location>
        <begin position="77"/>
        <end position="96"/>
    </location>
</feature>
<evidence type="ECO:0000313" key="2">
    <source>
        <dbReference type="EMBL" id="CAJ1395349.1"/>
    </source>
</evidence>
<feature type="transmembrane region" description="Helical" evidence="1">
    <location>
        <begin position="116"/>
        <end position="133"/>
    </location>
</feature>
<reference evidence="2" key="1">
    <citation type="submission" date="2023-08" db="EMBL/GenBank/DDBJ databases">
        <authorList>
            <person name="Chen Y."/>
            <person name="Shah S."/>
            <person name="Dougan E. K."/>
            <person name="Thang M."/>
            <person name="Chan C."/>
        </authorList>
    </citation>
    <scope>NUCLEOTIDE SEQUENCE</scope>
</reference>
<evidence type="ECO:0000313" key="3">
    <source>
        <dbReference type="Proteomes" id="UP001178507"/>
    </source>
</evidence>
<dbReference type="EMBL" id="CAUJNA010003124">
    <property type="protein sequence ID" value="CAJ1395349.1"/>
    <property type="molecule type" value="Genomic_DNA"/>
</dbReference>
<keyword evidence="3" id="KW-1185">Reference proteome</keyword>
<proteinExistence type="predicted"/>